<dbReference type="Proteomes" id="UP001306508">
    <property type="component" value="Unassembled WGS sequence"/>
</dbReference>
<reference evidence="11" key="1">
    <citation type="submission" date="2023-07" db="EMBL/GenBank/DDBJ databases">
        <title>A draft genome of Kazachstania heterogenica Y-27499.</title>
        <authorList>
            <person name="Donic C."/>
            <person name="Kralova J.S."/>
            <person name="Fidel L."/>
            <person name="Ben-Dor S."/>
            <person name="Jung S."/>
        </authorList>
    </citation>
    <scope>NUCLEOTIDE SEQUENCE [LARGE SCALE GENOMIC DNA]</scope>
    <source>
        <strain evidence="11">Y27499</strain>
    </source>
</reference>
<evidence type="ECO:0000259" key="9">
    <source>
        <dbReference type="PROSITE" id="PS50157"/>
    </source>
</evidence>
<dbReference type="PANTHER" id="PTHR14003">
    <property type="entry name" value="TRANSCRIPTIONAL REPRESSOR PROTEIN YY"/>
    <property type="match status" value="1"/>
</dbReference>
<evidence type="ECO:0000256" key="8">
    <source>
        <dbReference type="PROSITE-ProRule" id="PRU00042"/>
    </source>
</evidence>
<dbReference type="Gene3D" id="3.30.160.60">
    <property type="entry name" value="Classic Zinc Finger"/>
    <property type="match status" value="2"/>
</dbReference>
<dbReference type="PANTHER" id="PTHR14003:SF19">
    <property type="entry name" value="YY2 TRANSCRIPTION FACTOR"/>
    <property type="match status" value="1"/>
</dbReference>
<dbReference type="InterPro" id="IPR036236">
    <property type="entry name" value="Znf_C2H2_sf"/>
</dbReference>
<dbReference type="SUPFAM" id="SSF57667">
    <property type="entry name" value="beta-beta-alpha zinc fingers"/>
    <property type="match status" value="1"/>
</dbReference>
<dbReference type="GO" id="GO:2000218">
    <property type="term" value="P:negative regulation of invasive growth in response to glucose limitation"/>
    <property type="evidence" value="ECO:0007669"/>
    <property type="project" value="UniProtKB-ARBA"/>
</dbReference>
<evidence type="ECO:0000256" key="7">
    <source>
        <dbReference type="ARBA" id="ARBA00023242"/>
    </source>
</evidence>
<name>A0AAN7WI56_9SACH</name>
<proteinExistence type="predicted"/>
<evidence type="ECO:0000256" key="4">
    <source>
        <dbReference type="ARBA" id="ARBA00022737"/>
    </source>
</evidence>
<evidence type="ECO:0000313" key="10">
    <source>
        <dbReference type="EMBL" id="KAK5780455.1"/>
    </source>
</evidence>
<dbReference type="GO" id="GO:0000785">
    <property type="term" value="C:chromatin"/>
    <property type="evidence" value="ECO:0007669"/>
    <property type="project" value="TreeGrafter"/>
</dbReference>
<evidence type="ECO:0000256" key="1">
    <source>
        <dbReference type="ARBA" id="ARBA00004123"/>
    </source>
</evidence>
<keyword evidence="5 8" id="KW-0863">Zinc-finger</keyword>
<keyword evidence="7" id="KW-0539">Nucleus</keyword>
<dbReference type="EMBL" id="JAWIZZ010000041">
    <property type="protein sequence ID" value="KAK5780455.1"/>
    <property type="molecule type" value="Genomic_DNA"/>
</dbReference>
<comment type="caution">
    <text evidence="10">The sequence shown here is derived from an EMBL/GenBank/DDBJ whole genome shotgun (WGS) entry which is preliminary data.</text>
</comment>
<feature type="domain" description="C2H2-type" evidence="9">
    <location>
        <begin position="213"/>
        <end position="240"/>
    </location>
</feature>
<dbReference type="InterPro" id="IPR013087">
    <property type="entry name" value="Znf_C2H2_type"/>
</dbReference>
<evidence type="ECO:0000313" key="11">
    <source>
        <dbReference type="Proteomes" id="UP001306508"/>
    </source>
</evidence>
<protein>
    <recommendedName>
        <fullName evidence="9">C2H2-type domain-containing protein</fullName>
    </recommendedName>
</protein>
<evidence type="ECO:0000256" key="2">
    <source>
        <dbReference type="ARBA" id="ARBA00022491"/>
    </source>
</evidence>
<accession>A0AAN7WI56</accession>
<dbReference type="GO" id="GO:0000981">
    <property type="term" value="F:DNA-binding transcription factor activity, RNA polymerase II-specific"/>
    <property type="evidence" value="ECO:0007669"/>
    <property type="project" value="TreeGrafter"/>
</dbReference>
<dbReference type="SMART" id="SM00355">
    <property type="entry name" value="ZnF_C2H2"/>
    <property type="match status" value="2"/>
</dbReference>
<keyword evidence="2" id="KW-0678">Repressor</keyword>
<dbReference type="GO" id="GO:0005667">
    <property type="term" value="C:transcription regulator complex"/>
    <property type="evidence" value="ECO:0007669"/>
    <property type="project" value="TreeGrafter"/>
</dbReference>
<dbReference type="Pfam" id="PF00096">
    <property type="entry name" value="zf-C2H2"/>
    <property type="match status" value="1"/>
</dbReference>
<dbReference type="GO" id="GO:0005634">
    <property type="term" value="C:nucleus"/>
    <property type="evidence" value="ECO:0007669"/>
    <property type="project" value="UniProtKB-SubCell"/>
</dbReference>
<sequence length="275" mass="31371">MSSQLLINIPTPFTKFNTLLPLCPNNTHRIERDLISKLDRDLFSNTRRTDFNIAATTSTITFTNTTQLPTSHPQYIKPTTNNVITDPGCTQSYLPSPPRSPKIFSMSSTTIRSNTLTPPPEPCEMKSPEVITIASKIPLFRRRKINYINKEVVTAENGPVILKLCNINYPTTPLNSSSHQRIQSATTVSSTTAPTQKNMPLAVPIPSTRQRKFRCKTCSMAFTTSGHLSRHNRIHTGERNYTCPYEGCNQRFSRHDNCLQHYRTHLKKQQRRRRK</sequence>
<organism evidence="10 11">
    <name type="scientific">Arxiozyma heterogenica</name>
    <dbReference type="NCBI Taxonomy" id="278026"/>
    <lineage>
        <taxon>Eukaryota</taxon>
        <taxon>Fungi</taxon>
        <taxon>Dikarya</taxon>
        <taxon>Ascomycota</taxon>
        <taxon>Saccharomycotina</taxon>
        <taxon>Saccharomycetes</taxon>
        <taxon>Saccharomycetales</taxon>
        <taxon>Saccharomycetaceae</taxon>
        <taxon>Arxiozyma</taxon>
    </lineage>
</organism>
<dbReference type="GO" id="GO:0008270">
    <property type="term" value="F:zinc ion binding"/>
    <property type="evidence" value="ECO:0007669"/>
    <property type="project" value="UniProtKB-KW"/>
</dbReference>
<feature type="domain" description="C2H2-type" evidence="9">
    <location>
        <begin position="241"/>
        <end position="270"/>
    </location>
</feature>
<evidence type="ECO:0000256" key="3">
    <source>
        <dbReference type="ARBA" id="ARBA00022723"/>
    </source>
</evidence>
<dbReference type="PROSITE" id="PS00028">
    <property type="entry name" value="ZINC_FINGER_C2H2_1"/>
    <property type="match status" value="2"/>
</dbReference>
<keyword evidence="11" id="KW-1185">Reference proteome</keyword>
<dbReference type="GO" id="GO:0000122">
    <property type="term" value="P:negative regulation of transcription by RNA polymerase II"/>
    <property type="evidence" value="ECO:0007669"/>
    <property type="project" value="UniProtKB-ARBA"/>
</dbReference>
<evidence type="ECO:0000256" key="5">
    <source>
        <dbReference type="ARBA" id="ARBA00022771"/>
    </source>
</evidence>
<keyword evidence="6" id="KW-0862">Zinc</keyword>
<keyword evidence="3" id="KW-0479">Metal-binding</keyword>
<dbReference type="FunFam" id="3.30.160.60:FF:001382">
    <property type="entry name" value="Transcriptional repressor"/>
    <property type="match status" value="1"/>
</dbReference>
<evidence type="ECO:0000256" key="6">
    <source>
        <dbReference type="ARBA" id="ARBA00022833"/>
    </source>
</evidence>
<dbReference type="GO" id="GO:0000978">
    <property type="term" value="F:RNA polymerase II cis-regulatory region sequence-specific DNA binding"/>
    <property type="evidence" value="ECO:0007669"/>
    <property type="project" value="TreeGrafter"/>
</dbReference>
<dbReference type="GO" id="GO:0043709">
    <property type="term" value="P:cell adhesion involved in single-species biofilm formation"/>
    <property type="evidence" value="ECO:0007669"/>
    <property type="project" value="UniProtKB-ARBA"/>
</dbReference>
<dbReference type="GO" id="GO:2000221">
    <property type="term" value="P:negative regulation of pseudohyphal growth"/>
    <property type="evidence" value="ECO:0007669"/>
    <property type="project" value="UniProtKB-ARBA"/>
</dbReference>
<gene>
    <name evidence="10" type="ORF">RI543_002214</name>
</gene>
<keyword evidence="4" id="KW-0677">Repeat</keyword>
<dbReference type="PROSITE" id="PS50157">
    <property type="entry name" value="ZINC_FINGER_C2H2_2"/>
    <property type="match status" value="2"/>
</dbReference>
<comment type="subcellular location">
    <subcellularLocation>
        <location evidence="1">Nucleus</location>
    </subcellularLocation>
</comment>
<dbReference type="AlphaFoldDB" id="A0AAN7WI56"/>